<dbReference type="GO" id="GO:0003677">
    <property type="term" value="F:DNA binding"/>
    <property type="evidence" value="ECO:0007669"/>
    <property type="project" value="UniProtKB-UniRule"/>
</dbReference>
<dbReference type="Gene3D" id="1.10.357.10">
    <property type="entry name" value="Tetracycline Repressor, domain 2"/>
    <property type="match status" value="1"/>
</dbReference>
<accession>A0A6B3TP40</accession>
<dbReference type="InterPro" id="IPR001647">
    <property type="entry name" value="HTH_TetR"/>
</dbReference>
<keyword evidence="1" id="KW-0678">Repressor</keyword>
<reference evidence="5" key="1">
    <citation type="submission" date="2020-02" db="EMBL/GenBank/DDBJ databases">
        <title>Bacillus sedimentmangrovi sp. nov., isolated from sediment of the mangrove ecosystem.</title>
        <authorList>
            <person name="Liu G."/>
        </authorList>
    </citation>
    <scope>NUCLEOTIDE SEQUENCE [LARGE SCALE GENOMIC DNA]</scope>
    <source>
        <strain evidence="5">SgZ-7</strain>
    </source>
</reference>
<dbReference type="RefSeq" id="WP_163250864.1">
    <property type="nucleotide sequence ID" value="NZ_JAAIUV010000006.1"/>
</dbReference>
<dbReference type="PANTHER" id="PTHR43479:SF21">
    <property type="entry name" value="TRANSCRIPTIONAL REGULATOR, TETR FAMILY"/>
    <property type="match status" value="1"/>
</dbReference>
<feature type="domain" description="HTH tetR-type" evidence="4">
    <location>
        <begin position="9"/>
        <end position="70"/>
    </location>
</feature>
<evidence type="ECO:0000259" key="4">
    <source>
        <dbReference type="PROSITE" id="PS50977"/>
    </source>
</evidence>
<dbReference type="PANTHER" id="PTHR43479">
    <property type="entry name" value="ACREF/ENVCD OPERON REPRESSOR-RELATED"/>
    <property type="match status" value="1"/>
</dbReference>
<name>A0A6B3TP40_9BACI</name>
<dbReference type="Proteomes" id="UP000481621">
    <property type="component" value="Unassembled WGS sequence"/>
</dbReference>
<organism evidence="5 6">
    <name type="scientific">Neobacillus thermocopriae</name>
    <dbReference type="NCBI Taxonomy" id="1215031"/>
    <lineage>
        <taxon>Bacteria</taxon>
        <taxon>Bacillati</taxon>
        <taxon>Bacillota</taxon>
        <taxon>Bacilli</taxon>
        <taxon>Bacillales</taxon>
        <taxon>Bacillaceae</taxon>
        <taxon>Neobacillus</taxon>
    </lineage>
</organism>
<evidence type="ECO:0000256" key="2">
    <source>
        <dbReference type="ARBA" id="ARBA00023125"/>
    </source>
</evidence>
<dbReference type="EMBL" id="JAAIUV010000006">
    <property type="protein sequence ID" value="NEX78382.1"/>
    <property type="molecule type" value="Genomic_DNA"/>
</dbReference>
<dbReference type="InterPro" id="IPR009057">
    <property type="entry name" value="Homeodomain-like_sf"/>
</dbReference>
<feature type="DNA-binding region" description="H-T-H motif" evidence="3">
    <location>
        <begin position="33"/>
        <end position="52"/>
    </location>
</feature>
<dbReference type="AlphaFoldDB" id="A0A6B3TP40"/>
<evidence type="ECO:0000256" key="3">
    <source>
        <dbReference type="PROSITE-ProRule" id="PRU00335"/>
    </source>
</evidence>
<keyword evidence="6" id="KW-1185">Reference proteome</keyword>
<protein>
    <submittedName>
        <fullName evidence="5">TetR/AcrR family transcriptional regulator</fullName>
    </submittedName>
</protein>
<evidence type="ECO:0000313" key="5">
    <source>
        <dbReference type="EMBL" id="NEX78382.1"/>
    </source>
</evidence>
<proteinExistence type="predicted"/>
<sequence length="200" mass="23546">MDGFEKRTEEKKKQILKSTFQLINLKGNSKNVTMEEIAKHANVAKTTIFKYFRSKDNLIREVYKSFFEDMITSAKAILAKNKPFEETIIELSQNKIKKLNEISHTFYIDMMQYITEKEDDGLSLMAKKLSEENQSILLDLFHRGKKEGKVDLKYSDEFLMLYFRTIIEGMSNPQIYEKIAPYTMEWTEMFLKGFAPSKKD</sequence>
<evidence type="ECO:0000313" key="6">
    <source>
        <dbReference type="Proteomes" id="UP000481621"/>
    </source>
</evidence>
<dbReference type="Pfam" id="PF00440">
    <property type="entry name" value="TetR_N"/>
    <property type="match status" value="1"/>
</dbReference>
<dbReference type="PROSITE" id="PS50977">
    <property type="entry name" value="HTH_TETR_2"/>
    <property type="match status" value="1"/>
</dbReference>
<comment type="caution">
    <text evidence="5">The sequence shown here is derived from an EMBL/GenBank/DDBJ whole genome shotgun (WGS) entry which is preliminary data.</text>
</comment>
<dbReference type="InterPro" id="IPR050624">
    <property type="entry name" value="HTH-type_Tx_Regulator"/>
</dbReference>
<gene>
    <name evidence="5" type="ORF">G4Z05_05665</name>
</gene>
<keyword evidence="2 3" id="KW-0238">DNA-binding</keyword>
<evidence type="ECO:0000256" key="1">
    <source>
        <dbReference type="ARBA" id="ARBA00022491"/>
    </source>
</evidence>
<dbReference type="SUPFAM" id="SSF46689">
    <property type="entry name" value="Homeodomain-like"/>
    <property type="match status" value="1"/>
</dbReference>